<keyword evidence="3 6" id="KW-1133">Transmembrane helix</keyword>
<dbReference type="EMBL" id="QHJQ01000001">
    <property type="protein sequence ID" value="PXA05389.1"/>
    <property type="molecule type" value="Genomic_DNA"/>
</dbReference>
<dbReference type="GO" id="GO:0055085">
    <property type="term" value="P:transmembrane transport"/>
    <property type="evidence" value="ECO:0007669"/>
    <property type="project" value="InterPro"/>
</dbReference>
<evidence type="ECO:0000256" key="5">
    <source>
        <dbReference type="SAM" id="MobiDB-lite"/>
    </source>
</evidence>
<feature type="domain" description="TonB C-terminal" evidence="7">
    <location>
        <begin position="161"/>
        <end position="248"/>
    </location>
</feature>
<dbReference type="InterPro" id="IPR037682">
    <property type="entry name" value="TonB_C"/>
</dbReference>
<dbReference type="SUPFAM" id="SSF74653">
    <property type="entry name" value="TolA/TonB C-terminal domain"/>
    <property type="match status" value="1"/>
</dbReference>
<reference evidence="8 9" key="1">
    <citation type="submission" date="2018-05" db="EMBL/GenBank/DDBJ databases">
        <title>Coraliomargarita sinensis sp. nov., isolated from a marine solar saltern.</title>
        <authorList>
            <person name="Zhou L.Y."/>
        </authorList>
    </citation>
    <scope>NUCLEOTIDE SEQUENCE [LARGE SCALE GENOMIC DNA]</scope>
    <source>
        <strain evidence="8 9">WN38</strain>
    </source>
</reference>
<evidence type="ECO:0000256" key="4">
    <source>
        <dbReference type="ARBA" id="ARBA00023136"/>
    </source>
</evidence>
<evidence type="ECO:0000256" key="6">
    <source>
        <dbReference type="SAM" id="Phobius"/>
    </source>
</evidence>
<dbReference type="Gene3D" id="3.30.1150.10">
    <property type="match status" value="1"/>
</dbReference>
<feature type="compositionally biased region" description="Pro residues" evidence="5">
    <location>
        <begin position="83"/>
        <end position="99"/>
    </location>
</feature>
<comment type="caution">
    <text evidence="8">The sequence shown here is derived from an EMBL/GenBank/DDBJ whole genome shotgun (WGS) entry which is preliminary data.</text>
</comment>
<comment type="subcellular location">
    <subcellularLocation>
        <location evidence="1">Membrane</location>
        <topology evidence="1">Single-pass membrane protein</topology>
    </subcellularLocation>
</comment>
<dbReference type="Pfam" id="PF13103">
    <property type="entry name" value="TonB_2"/>
    <property type="match status" value="1"/>
</dbReference>
<proteinExistence type="predicted"/>
<protein>
    <recommendedName>
        <fullName evidence="7">TonB C-terminal domain-containing protein</fullName>
    </recommendedName>
</protein>
<evidence type="ECO:0000259" key="7">
    <source>
        <dbReference type="PROSITE" id="PS52015"/>
    </source>
</evidence>
<evidence type="ECO:0000256" key="2">
    <source>
        <dbReference type="ARBA" id="ARBA00022692"/>
    </source>
</evidence>
<feature type="compositionally biased region" description="Basic and acidic residues" evidence="5">
    <location>
        <begin position="108"/>
        <end position="118"/>
    </location>
</feature>
<name>A0A317ZNH0_9BACT</name>
<dbReference type="GO" id="GO:0016020">
    <property type="term" value="C:membrane"/>
    <property type="evidence" value="ECO:0007669"/>
    <property type="project" value="UniProtKB-SubCell"/>
</dbReference>
<evidence type="ECO:0000313" key="9">
    <source>
        <dbReference type="Proteomes" id="UP000247099"/>
    </source>
</evidence>
<evidence type="ECO:0000256" key="3">
    <source>
        <dbReference type="ARBA" id="ARBA00022989"/>
    </source>
</evidence>
<dbReference type="RefSeq" id="WP_110129469.1">
    <property type="nucleotide sequence ID" value="NZ_QHJQ01000001.1"/>
</dbReference>
<keyword evidence="2 6" id="KW-0812">Transmembrane</keyword>
<feature type="compositionally biased region" description="Polar residues" evidence="5">
    <location>
        <begin position="144"/>
        <end position="156"/>
    </location>
</feature>
<evidence type="ECO:0000313" key="8">
    <source>
        <dbReference type="EMBL" id="PXA05389.1"/>
    </source>
</evidence>
<keyword evidence="9" id="KW-1185">Reference proteome</keyword>
<keyword evidence="4 6" id="KW-0472">Membrane</keyword>
<feature type="region of interest" description="Disordered" evidence="5">
    <location>
        <begin position="108"/>
        <end position="127"/>
    </location>
</feature>
<feature type="region of interest" description="Disordered" evidence="5">
    <location>
        <begin position="51"/>
        <end position="100"/>
    </location>
</feature>
<dbReference type="AlphaFoldDB" id="A0A317ZNH0"/>
<sequence>MKLPKDQPFWTSVILHLVVLVALFLATIIETLKPKEKPHVFEMVTPAAQQQAVETPVETPPAPEIPMPDLPSVPEVAEVPKPVDTPPEPAPRTPSPPKPKVLSYEEFLKKNPIREPKPRQVQQRKPVEAPRIEVPKLVVPSNPPTSASRPQPLTQQQMSALGTYSAKLRTRIDAAWAKPASLAGVRVAATVVFDVSATGRVTNARLQPGSGNSAFDQSVLAAFRKVVSAGPTPTGQGHSFTMTFRMTD</sequence>
<dbReference type="InterPro" id="IPR006260">
    <property type="entry name" value="TonB/TolA_C"/>
</dbReference>
<dbReference type="OrthoDB" id="196160at2"/>
<accession>A0A317ZNH0</accession>
<organism evidence="8 9">
    <name type="scientific">Coraliomargarita sinensis</name>
    <dbReference type="NCBI Taxonomy" id="2174842"/>
    <lineage>
        <taxon>Bacteria</taxon>
        <taxon>Pseudomonadati</taxon>
        <taxon>Verrucomicrobiota</taxon>
        <taxon>Opitutia</taxon>
        <taxon>Puniceicoccales</taxon>
        <taxon>Coraliomargaritaceae</taxon>
        <taxon>Coraliomargarita</taxon>
    </lineage>
</organism>
<dbReference type="InParanoid" id="A0A317ZNH0"/>
<dbReference type="PROSITE" id="PS52015">
    <property type="entry name" value="TONB_CTD"/>
    <property type="match status" value="1"/>
</dbReference>
<feature type="transmembrane region" description="Helical" evidence="6">
    <location>
        <begin position="12"/>
        <end position="29"/>
    </location>
</feature>
<evidence type="ECO:0000256" key="1">
    <source>
        <dbReference type="ARBA" id="ARBA00004167"/>
    </source>
</evidence>
<feature type="region of interest" description="Disordered" evidence="5">
    <location>
        <begin position="137"/>
        <end position="156"/>
    </location>
</feature>
<dbReference type="Proteomes" id="UP000247099">
    <property type="component" value="Unassembled WGS sequence"/>
</dbReference>
<dbReference type="NCBIfam" id="TIGR01352">
    <property type="entry name" value="tonB_Cterm"/>
    <property type="match status" value="1"/>
</dbReference>
<feature type="compositionally biased region" description="Pro residues" evidence="5">
    <location>
        <begin position="58"/>
        <end position="71"/>
    </location>
</feature>
<gene>
    <name evidence="8" type="ORF">DDZ13_00545</name>
</gene>